<reference evidence="1 2" key="1">
    <citation type="submission" date="2018-01" db="EMBL/GenBank/DDBJ databases">
        <title>Metagenomic assembled genomes from two thermal pools in the Uzon Caldera, Kamchatka, Russia.</title>
        <authorList>
            <person name="Wilkins L."/>
            <person name="Ettinger C."/>
        </authorList>
    </citation>
    <scope>NUCLEOTIDE SEQUENCE [LARGE SCALE GENOMIC DNA]</scope>
    <source>
        <strain evidence="1">ARK-10</strain>
    </source>
</reference>
<name>A0A2J6X921_9BACT</name>
<dbReference type="AlphaFoldDB" id="A0A2J6X921"/>
<dbReference type="InterPro" id="IPR022148">
    <property type="entry name" value="CopG_antitoxin"/>
</dbReference>
<proteinExistence type="predicted"/>
<evidence type="ECO:0000313" key="2">
    <source>
        <dbReference type="Proteomes" id="UP000236910"/>
    </source>
</evidence>
<dbReference type="Proteomes" id="UP000236910">
    <property type="component" value="Unassembled WGS sequence"/>
</dbReference>
<comment type="caution">
    <text evidence="1">The sequence shown here is derived from an EMBL/GenBank/DDBJ whole genome shotgun (WGS) entry which is preliminary data.</text>
</comment>
<gene>
    <name evidence="1" type="ORF">C0175_01030</name>
</gene>
<accession>A0A2J6X921</accession>
<evidence type="ECO:0008006" key="3">
    <source>
        <dbReference type="Google" id="ProtNLM"/>
    </source>
</evidence>
<sequence length="113" mass="13168">MNLKKAEKLKELKSVDENPKKFKSDQEEVEFWDSHSFASIADEMPVSNLIPRKRKRMRPVSIRLPEDTIKDAMEISMSENIDYTALLRQIVIEGITVVKKKRETVNHIQNGEK</sequence>
<organism evidence="1 2">
    <name type="scientific">Caldisericum exile</name>
    <dbReference type="NCBI Taxonomy" id="693075"/>
    <lineage>
        <taxon>Bacteria</taxon>
        <taxon>Pseudomonadati</taxon>
        <taxon>Caldisericota/Cryosericota group</taxon>
        <taxon>Caldisericota</taxon>
        <taxon>Caldisericia</taxon>
        <taxon>Caldisericales</taxon>
        <taxon>Caldisericaceae</taxon>
        <taxon>Caldisericum</taxon>
    </lineage>
</organism>
<protein>
    <recommendedName>
        <fullName evidence="3">CopG family transcriptional regulator</fullName>
    </recommendedName>
</protein>
<evidence type="ECO:0000313" key="1">
    <source>
        <dbReference type="EMBL" id="PMP83863.1"/>
    </source>
</evidence>
<dbReference type="Pfam" id="PF12441">
    <property type="entry name" value="CopG_antitoxin"/>
    <property type="match status" value="1"/>
</dbReference>
<dbReference type="EMBL" id="PNIX01000061">
    <property type="protein sequence ID" value="PMP83863.1"/>
    <property type="molecule type" value="Genomic_DNA"/>
</dbReference>